<feature type="domain" description="Centrosomal protein of 290kDa coiled-coil region" evidence="10">
    <location>
        <begin position="1520"/>
        <end position="1647"/>
    </location>
</feature>
<evidence type="ECO:0000256" key="5">
    <source>
        <dbReference type="ARBA" id="ARBA00023054"/>
    </source>
</evidence>
<feature type="coiled-coil region" evidence="8">
    <location>
        <begin position="1452"/>
        <end position="1479"/>
    </location>
</feature>
<feature type="coiled-coil region" evidence="8">
    <location>
        <begin position="1311"/>
        <end position="1338"/>
    </location>
</feature>
<evidence type="ECO:0000313" key="12">
    <source>
        <dbReference type="Proteomes" id="UP000052978"/>
    </source>
</evidence>
<feature type="coiled-coil region" evidence="8">
    <location>
        <begin position="1766"/>
        <end position="1811"/>
    </location>
</feature>
<evidence type="ECO:0000256" key="6">
    <source>
        <dbReference type="ARBA" id="ARBA00023212"/>
    </source>
</evidence>
<sequence length="2167" mass="252822">MPPNINWKEIIKVDPDDLPRQEKLADNLLVSLSKVEVNELKNQSQENVIHLFRITQSLMKMKAQEAELALEEIDKAGEEQAKVENKFQTELMRLESELEMAQQSTGGRDTRFLRDEIHQLEKQLEQKDRELEDMEKELEKEKKVNEQLALRNEEAENENSKLRRENEQLRQDVIDYQKQIDSQKETLLSRRGEDSDYRSQLSKKNYELVQYLDEIQTLTEANEKIEVQNQEMRKNLEESVQEMEKMTDEYNRMKAIVHQTDNIMDQLKKENEHYQLQVQELTDLLKAKNEEDDPIMVAVNAKVEEWKLILSSKDDEIIEYQQMLHNLREKLKNAQLDADKSNVMALQQGIQERDSHIKMLTEQVEQYTKEMEKNTFIIEDLKNELQRNKASRNRMNGDQKLDVYDPKKQNFIQHLSQIVRVLTEGDMGHPDTRDAIAWLKEVLEYNVIEGASTLSQQNHYMKMQSKVQILEEKTKEAERTAELAEADAKEKDKELVETLKRLKDYESGVYGLEDAVIEIKNCKNQIKIRDREIEGLTKEINKLEMKINDFLDENEALRERVGLEPKTMIDLTEFRNSKSLKQHQYRAENQILLKEASAIESLEEERLDLKKKIRQMAQEKGKRTATSGLIVEDLNLTENFSQENRMGERKFDFMSLENMNAAHSKIRSSDKVELLHRRASISIPESYQKESEENMTVGSLPRMLSEVHHSVASEVDPFVSLTRHSSSTQVNDNTPPETITIREIFKAPCLQSLVSAFSRESHEEINNFLYSSSDDSLKKVSESHQAPEKTSFTQESNLSLQALLTASDLMWKLSLRQKSAIFCQQIHDNKADMDNSRVAAPEDERVHAQIKCAGSLKEDKRKSEVPLQAEILKSKLEVNLPDPVHVTAQSELSQVDPVENVTEQLWRELIFLRSEAMESKNAEGIFDANLHLKTQVDQFTGRNEELRQELREARKEAINYSQQLAKANLKIDHLEKETSLLRKSEGSNVVFKGVDLPDGIAPSSANIINSLNEYLIHILQELEYKENKLKDLEDSLEEYNRKFAVIRHQQSLLYKEYLSEKETWKTESETMKEEKKKLDSQIQQDAIKVKEYNNLLSTLQMDSDEMKRTLSDYSRKITVLQVNEKSLIRQYTTLIEMEHQLRKENDKQKNELISMEAEVGEKIGRLQRFKEMAIFKIAALQKVMDNSVSLSELELANKQYNELTAKYRDILQKDNVLVQRTNNLEHLECENASLKEQIESISKELEITKEKLHTIEQAWEKETKLGNESNMDKTKKSITNSEIASISKKITMLEMKELNERQRAEHSQKMYEHIKTSLKQMEERNFELETKFAELTKINLEAQKVEQMLRDELAGSVSKTVSDADRQRILELEKNEMELKVEVSKLREISDIAKRQVEILNVQQQSREKEVESIRMQLLDYQAQSDEKALIAKLHQHLVSLQISEVTALGKLESVTSKLQKMEAYNLRLEQKLDEKEQALYYARLEGRNRAKHLRQTIQSLRRQFSGALPLAQQEKFSKTMIQLQNDKLKIMQEMKNSLQEHRNMENKTMEMELKLKGLEELVSTLKDARGAQKVISWHMKIEELRLQELKLNRELVKDKEEIKYLNNIISEYEHTISSLEEEIVQQNKFHEEREMAWDQREVELERQLDIFDRQQNEILNAAQKFEDVIGSMPDPSLPLPNQLEIALRKIKENVQIILETRATCKSLEEKLKEKESALRLAEQNILSRDKVINELRLRLPATAEREKLIAELGRKEVEPQFYHTLKIAQQTIANMQARLNQKEDMLKKYQRLLEKAREEQREIVKKHEEDLHILHHKLELQADSSLNKFKQTAWDLLKQSPTPVPTNKHFIRLAEMEQTVAEQDDSLASLLIKLKKVSQELERQKEITELKIKDFENTKLRLQENHAAEVKKVKAQVEDLRCLLAQSQNELQSLKSELQAQKEANSRAPTRTMKNLVERLKSQLSLKEKQQKALSRALLELRAEMTAAAEERIISATSQKEANLNVQQIVDRHTKELKSQIEDLSENLLTLKEALKTSKNKESSLTDNLNDLTNELQKKQKAYNKVLREKDEIEQENDELKSQIKRLTSGLQGKTLIDNKQSLIEELQKRIKKLESQLERKVDEVEIKPMKEKVGWDSVSRHLGPVCRLSPAPSWDLRVLPKPHTA</sequence>
<feature type="coiled-coil region" evidence="8">
    <location>
        <begin position="929"/>
        <end position="984"/>
    </location>
</feature>
<dbReference type="InterPro" id="IPR026201">
    <property type="entry name" value="Cep290"/>
</dbReference>
<keyword evidence="6" id="KW-0206">Cytoskeleton</keyword>
<feature type="compositionally biased region" description="Basic and acidic residues" evidence="9">
    <location>
        <begin position="137"/>
        <end position="166"/>
    </location>
</feature>
<dbReference type="GO" id="GO:1905349">
    <property type="term" value="P:ciliary transition zone assembly"/>
    <property type="evidence" value="ECO:0007669"/>
    <property type="project" value="TreeGrafter"/>
</dbReference>
<dbReference type="GO" id="GO:0001822">
    <property type="term" value="P:kidney development"/>
    <property type="evidence" value="ECO:0007669"/>
    <property type="project" value="TreeGrafter"/>
</dbReference>
<evidence type="ECO:0000256" key="3">
    <source>
        <dbReference type="ARBA" id="ARBA00022490"/>
    </source>
</evidence>
<organism evidence="11 12">
    <name type="scientific">Myotis brandtii</name>
    <name type="common">Brandt's bat</name>
    <dbReference type="NCBI Taxonomy" id="109478"/>
    <lineage>
        <taxon>Eukaryota</taxon>
        <taxon>Metazoa</taxon>
        <taxon>Chordata</taxon>
        <taxon>Craniata</taxon>
        <taxon>Vertebrata</taxon>
        <taxon>Euteleostomi</taxon>
        <taxon>Mammalia</taxon>
        <taxon>Eutheria</taxon>
        <taxon>Laurasiatheria</taxon>
        <taxon>Chiroptera</taxon>
        <taxon>Yangochiroptera</taxon>
        <taxon>Vespertilionidae</taxon>
        <taxon>Myotis</taxon>
    </lineage>
</organism>
<evidence type="ECO:0000256" key="9">
    <source>
        <dbReference type="SAM" id="MobiDB-lite"/>
    </source>
</evidence>
<accession>S7N366</accession>
<proteinExistence type="predicted"/>
<name>S7N366_MYOBR</name>
<keyword evidence="5 8" id="KW-0175">Coiled coil</keyword>
<feature type="coiled-coil region" evidence="8">
    <location>
        <begin position="1868"/>
        <end position="2129"/>
    </location>
</feature>
<protein>
    <submittedName>
        <fullName evidence="11">Centrosomal protein of 290 kDa</fullName>
    </submittedName>
</protein>
<feature type="coiled-coil region" evidence="8">
    <location>
        <begin position="460"/>
        <end position="560"/>
    </location>
</feature>
<evidence type="ECO:0000259" key="10">
    <source>
        <dbReference type="Pfam" id="PF16574"/>
    </source>
</evidence>
<feature type="coiled-coil region" evidence="8">
    <location>
        <begin position="1015"/>
        <end position="1109"/>
    </location>
</feature>
<keyword evidence="12" id="KW-1185">Reference proteome</keyword>
<dbReference type="eggNOG" id="ENOG502QPTZ">
    <property type="taxonomic scope" value="Eukaryota"/>
</dbReference>
<evidence type="ECO:0000256" key="1">
    <source>
        <dbReference type="ARBA" id="ARBA00004120"/>
    </source>
</evidence>
<dbReference type="GO" id="GO:0034451">
    <property type="term" value="C:centriolar satellite"/>
    <property type="evidence" value="ECO:0007669"/>
    <property type="project" value="TreeGrafter"/>
</dbReference>
<feature type="coiled-coil region" evidence="8">
    <location>
        <begin position="1528"/>
        <end position="1623"/>
    </location>
</feature>
<keyword evidence="3" id="KW-0963">Cytoplasm</keyword>
<dbReference type="Proteomes" id="UP000052978">
    <property type="component" value="Unassembled WGS sequence"/>
</dbReference>
<feature type="coiled-coil region" evidence="8">
    <location>
        <begin position="1193"/>
        <end position="1258"/>
    </location>
</feature>
<comment type="subcellular location">
    <subcellularLocation>
        <location evidence="1">Cytoplasm</location>
        <location evidence="1">Cytoskeleton</location>
        <location evidence="1">Cilium basal body</location>
    </subcellularLocation>
    <subcellularLocation>
        <location evidence="2">Cytoplasm</location>
        <location evidence="2">Cytoskeleton</location>
        <location evidence="2">Microtubule organizing center</location>
        <location evidence="2">Centrosome</location>
    </subcellularLocation>
</comment>
<dbReference type="PANTHER" id="PTHR18879">
    <property type="entry name" value="CENTROSOMAL PROTEIN OF 290 KDA"/>
    <property type="match status" value="1"/>
</dbReference>
<evidence type="ECO:0000256" key="7">
    <source>
        <dbReference type="ARBA" id="ARBA00023273"/>
    </source>
</evidence>
<keyword evidence="7" id="KW-0966">Cell projection</keyword>
<dbReference type="GO" id="GO:1905515">
    <property type="term" value="P:non-motile cilium assembly"/>
    <property type="evidence" value="ECO:0007669"/>
    <property type="project" value="TreeGrafter"/>
</dbReference>
<dbReference type="GO" id="GO:0097711">
    <property type="term" value="P:ciliary basal body-plasma membrane docking"/>
    <property type="evidence" value="ECO:0007669"/>
    <property type="project" value="TreeGrafter"/>
</dbReference>
<keyword evidence="4" id="KW-0970">Cilium biogenesis/degradation</keyword>
<evidence type="ECO:0000256" key="2">
    <source>
        <dbReference type="ARBA" id="ARBA00004300"/>
    </source>
</evidence>
<dbReference type="Pfam" id="PF16574">
    <property type="entry name" value="CEP209_CC5"/>
    <property type="match status" value="1"/>
</dbReference>
<gene>
    <name evidence="11" type="ORF">D623_10012211</name>
</gene>
<dbReference type="GO" id="GO:0043010">
    <property type="term" value="P:camera-type eye development"/>
    <property type="evidence" value="ECO:0007669"/>
    <property type="project" value="TreeGrafter"/>
</dbReference>
<evidence type="ECO:0000256" key="8">
    <source>
        <dbReference type="SAM" id="Coils"/>
    </source>
</evidence>
<feature type="coiled-coil region" evidence="8">
    <location>
        <begin position="592"/>
        <end position="622"/>
    </location>
</feature>
<dbReference type="InterPro" id="IPR032321">
    <property type="entry name" value="Cep209_CC5"/>
</dbReference>
<feature type="coiled-coil region" evidence="8">
    <location>
        <begin position="1698"/>
        <end position="1725"/>
    </location>
</feature>
<reference evidence="11 12" key="1">
    <citation type="journal article" date="2013" name="Nat. Commun.">
        <title>Genome analysis reveals insights into physiology and longevity of the Brandt's bat Myotis brandtii.</title>
        <authorList>
            <person name="Seim I."/>
            <person name="Fang X."/>
            <person name="Xiong Z."/>
            <person name="Lobanov A.V."/>
            <person name="Huang Z."/>
            <person name="Ma S."/>
            <person name="Feng Y."/>
            <person name="Turanov A.A."/>
            <person name="Zhu Y."/>
            <person name="Lenz T.L."/>
            <person name="Gerashchenko M.V."/>
            <person name="Fan D."/>
            <person name="Hee Yim S."/>
            <person name="Yao X."/>
            <person name="Jordan D."/>
            <person name="Xiong Y."/>
            <person name="Ma Y."/>
            <person name="Lyapunov A.N."/>
            <person name="Chen G."/>
            <person name="Kulakova O.I."/>
            <person name="Sun Y."/>
            <person name="Lee S.G."/>
            <person name="Bronson R.T."/>
            <person name="Moskalev A.A."/>
            <person name="Sunyaev S.R."/>
            <person name="Zhang G."/>
            <person name="Krogh A."/>
            <person name="Wang J."/>
            <person name="Gladyshev V.N."/>
        </authorList>
    </citation>
    <scope>NUCLEOTIDE SEQUENCE [LARGE SCALE GENOMIC DNA]</scope>
</reference>
<dbReference type="PANTHER" id="PTHR18879:SF20">
    <property type="entry name" value="CENTROSOMAL PROTEIN OF 290 KDA"/>
    <property type="match status" value="1"/>
</dbReference>
<dbReference type="GO" id="GO:0035869">
    <property type="term" value="C:ciliary transition zone"/>
    <property type="evidence" value="ECO:0007669"/>
    <property type="project" value="TreeGrafter"/>
</dbReference>
<feature type="region of interest" description="Disordered" evidence="9">
    <location>
        <begin position="128"/>
        <end position="166"/>
    </location>
</feature>
<evidence type="ECO:0000313" key="11">
    <source>
        <dbReference type="EMBL" id="EPQ11454.1"/>
    </source>
</evidence>
<evidence type="ECO:0000256" key="4">
    <source>
        <dbReference type="ARBA" id="ARBA00022794"/>
    </source>
</evidence>
<dbReference type="EMBL" id="KE163281">
    <property type="protein sequence ID" value="EPQ11454.1"/>
    <property type="molecule type" value="Genomic_DNA"/>
</dbReference>